<evidence type="ECO:0000256" key="1">
    <source>
        <dbReference type="SAM" id="MobiDB-lite"/>
    </source>
</evidence>
<dbReference type="RefSeq" id="WP_268058139.1">
    <property type="nucleotide sequence ID" value="NZ_JAPOHA010000006.1"/>
</dbReference>
<feature type="region of interest" description="Disordered" evidence="1">
    <location>
        <begin position="89"/>
        <end position="108"/>
    </location>
</feature>
<gene>
    <name evidence="3" type="ORF">OUY18_07485</name>
</gene>
<evidence type="ECO:0000313" key="4">
    <source>
        <dbReference type="Proteomes" id="UP001082703"/>
    </source>
</evidence>
<dbReference type="EMBL" id="JAPOHA010000006">
    <property type="protein sequence ID" value="MCY1714091.1"/>
    <property type="molecule type" value="Genomic_DNA"/>
</dbReference>
<name>A0ABT4BT66_9FIRM</name>
<comment type="caution">
    <text evidence="3">The sequence shown here is derived from an EMBL/GenBank/DDBJ whole genome shotgun (WGS) entry which is preliminary data.</text>
</comment>
<evidence type="ECO:0000313" key="3">
    <source>
        <dbReference type="EMBL" id="MCY1714091.1"/>
    </source>
</evidence>
<proteinExistence type="predicted"/>
<keyword evidence="2" id="KW-0472">Membrane</keyword>
<keyword evidence="2" id="KW-0812">Transmembrane</keyword>
<sequence>MQKSECKKNIFAIATCFIMAILLLMGTSYLVQKQGIIRVFQNQQIQKGSIIRRNYAEIKQNEKRLKDFLGHLKYDQYVDDNDNIVGKKNPEYDLRGEHSGSSDLDFGY</sequence>
<evidence type="ECO:0008006" key="5">
    <source>
        <dbReference type="Google" id="ProtNLM"/>
    </source>
</evidence>
<dbReference type="Proteomes" id="UP001082703">
    <property type="component" value="Unassembled WGS sequence"/>
</dbReference>
<reference evidence="3 4" key="1">
    <citation type="submission" date="2022-11" db="EMBL/GenBank/DDBJ databases">
        <authorList>
            <person name="Caiyu Z."/>
        </authorList>
    </citation>
    <scope>NUCLEOTIDE SEQUENCE [LARGE SCALE GENOMIC DNA]</scope>
    <source>
        <strain evidence="3 4">YR-4</strain>
    </source>
</reference>
<evidence type="ECO:0000256" key="2">
    <source>
        <dbReference type="SAM" id="Phobius"/>
    </source>
</evidence>
<keyword evidence="4" id="KW-1185">Reference proteome</keyword>
<feature type="transmembrane region" description="Helical" evidence="2">
    <location>
        <begin position="12"/>
        <end position="31"/>
    </location>
</feature>
<keyword evidence="2" id="KW-1133">Transmembrane helix</keyword>
<organism evidence="3 4">
    <name type="scientific">Caproiciproducens galactitolivorans</name>
    <dbReference type="NCBI Taxonomy" id="642589"/>
    <lineage>
        <taxon>Bacteria</taxon>
        <taxon>Bacillati</taxon>
        <taxon>Bacillota</taxon>
        <taxon>Clostridia</taxon>
        <taxon>Eubacteriales</taxon>
        <taxon>Acutalibacteraceae</taxon>
        <taxon>Caproiciproducens</taxon>
    </lineage>
</organism>
<accession>A0ABT4BT66</accession>
<protein>
    <recommendedName>
        <fullName evidence="5">Septum formation initiator</fullName>
    </recommendedName>
</protein>
<feature type="compositionally biased region" description="Basic and acidic residues" evidence="1">
    <location>
        <begin position="89"/>
        <end position="100"/>
    </location>
</feature>